<name>A0ABT0XW56_9ACTN</name>
<feature type="region of interest" description="Disordered" evidence="1">
    <location>
        <begin position="29"/>
        <end position="50"/>
    </location>
</feature>
<organism evidence="4 5">
    <name type="scientific">Paractinoplanes hotanensis</name>
    <dbReference type="NCBI Taxonomy" id="2906497"/>
    <lineage>
        <taxon>Bacteria</taxon>
        <taxon>Bacillati</taxon>
        <taxon>Actinomycetota</taxon>
        <taxon>Actinomycetes</taxon>
        <taxon>Micromonosporales</taxon>
        <taxon>Micromonosporaceae</taxon>
        <taxon>Paractinoplanes</taxon>
    </lineage>
</organism>
<dbReference type="Proteomes" id="UP001523216">
    <property type="component" value="Unassembled WGS sequence"/>
</dbReference>
<dbReference type="Gene3D" id="3.40.710.10">
    <property type="entry name" value="DD-peptidase/beta-lactamase superfamily"/>
    <property type="match status" value="1"/>
</dbReference>
<gene>
    <name evidence="4" type="primary">bla</name>
    <name evidence="4" type="ORF">LXN57_10630</name>
</gene>
<dbReference type="PANTHER" id="PTHR35333">
    <property type="entry name" value="BETA-LACTAMASE"/>
    <property type="match status" value="1"/>
</dbReference>
<dbReference type="RefSeq" id="WP_251797872.1">
    <property type="nucleotide sequence ID" value="NZ_JAMQOL010000012.1"/>
</dbReference>
<dbReference type="PROSITE" id="PS51257">
    <property type="entry name" value="PROKAR_LIPOPROTEIN"/>
    <property type="match status" value="1"/>
</dbReference>
<dbReference type="NCBIfam" id="NF033103">
    <property type="entry name" value="bla_class_A"/>
    <property type="match status" value="1"/>
</dbReference>
<feature type="chain" id="PRO_5046191368" evidence="2">
    <location>
        <begin position="30"/>
        <end position="309"/>
    </location>
</feature>
<evidence type="ECO:0000256" key="2">
    <source>
        <dbReference type="SAM" id="SignalP"/>
    </source>
</evidence>
<evidence type="ECO:0000313" key="4">
    <source>
        <dbReference type="EMBL" id="MCM4078023.1"/>
    </source>
</evidence>
<sequence>MSHENRRPIIGALILVLAGALLSACGVEAADSPPTPSSSPSLPAVAASDTRPFRELERRFGARLGVHAIDTGTGRTAGYRADERFAHASTFKALLAGVLLRRLSGADLRRVVKYTEADLLEWAPVTSKHVATGMTVDALIAAAVQHSDNTAANLLLERVGGPKGLQRELRKIDDDITDVSRNEPALNEAVPGDKRDTSTPRALGTDLRRLVLGDVLPEPRRRKMVDLLVGNTTGDPYIRAGVPSGWKVGDKTGSGGYGTRNDIAVVWPTSGSPLVIAIQSDRGVPDAPSADALIAEATKIVITTLKGTR</sequence>
<feature type="compositionally biased region" description="Low complexity" evidence="1">
    <location>
        <begin position="38"/>
        <end position="48"/>
    </location>
</feature>
<comment type="caution">
    <text evidence="4">The sequence shown here is derived from an EMBL/GenBank/DDBJ whole genome shotgun (WGS) entry which is preliminary data.</text>
</comment>
<keyword evidence="4" id="KW-0378">Hydrolase</keyword>
<evidence type="ECO:0000313" key="5">
    <source>
        <dbReference type="Proteomes" id="UP001523216"/>
    </source>
</evidence>
<accession>A0ABT0XW56</accession>
<feature type="signal peptide" evidence="2">
    <location>
        <begin position="1"/>
        <end position="29"/>
    </location>
</feature>
<reference evidence="4 5" key="1">
    <citation type="submission" date="2022-06" db="EMBL/GenBank/DDBJ databases">
        <title>Actinoplanes abujensis sp. nov., isolated from Nigerian arid soil.</title>
        <authorList>
            <person name="Ding P."/>
        </authorList>
    </citation>
    <scope>NUCLEOTIDE SEQUENCE [LARGE SCALE GENOMIC DNA]</scope>
    <source>
        <strain evidence="5">TRM88002</strain>
    </source>
</reference>
<dbReference type="Pfam" id="PF13354">
    <property type="entry name" value="Beta-lactamase2"/>
    <property type="match status" value="1"/>
</dbReference>
<feature type="domain" description="Beta-lactamase class A catalytic" evidence="3">
    <location>
        <begin position="65"/>
        <end position="278"/>
    </location>
</feature>
<evidence type="ECO:0000256" key="1">
    <source>
        <dbReference type="SAM" id="MobiDB-lite"/>
    </source>
</evidence>
<dbReference type="EMBL" id="JAMQOL010000012">
    <property type="protein sequence ID" value="MCM4078023.1"/>
    <property type="molecule type" value="Genomic_DNA"/>
</dbReference>
<dbReference type="InterPro" id="IPR000871">
    <property type="entry name" value="Beta-lactam_class-A"/>
</dbReference>
<dbReference type="InterPro" id="IPR045155">
    <property type="entry name" value="Beta-lactam_cat"/>
</dbReference>
<keyword evidence="2" id="KW-0732">Signal</keyword>
<dbReference type="InterPro" id="IPR012338">
    <property type="entry name" value="Beta-lactam/transpept-like"/>
</dbReference>
<dbReference type="PRINTS" id="PR00118">
    <property type="entry name" value="BLACTAMASEA"/>
</dbReference>
<evidence type="ECO:0000259" key="3">
    <source>
        <dbReference type="Pfam" id="PF13354"/>
    </source>
</evidence>
<dbReference type="PANTHER" id="PTHR35333:SF3">
    <property type="entry name" value="BETA-LACTAMASE-TYPE TRANSPEPTIDASE FOLD CONTAINING PROTEIN"/>
    <property type="match status" value="1"/>
</dbReference>
<proteinExistence type="predicted"/>
<dbReference type="GO" id="GO:0008800">
    <property type="term" value="F:beta-lactamase activity"/>
    <property type="evidence" value="ECO:0007669"/>
    <property type="project" value="UniProtKB-EC"/>
</dbReference>
<dbReference type="EC" id="3.5.2.6" evidence="4"/>
<protein>
    <submittedName>
        <fullName evidence="4">Class A beta-lactamase</fullName>
        <ecNumber evidence="4">3.5.2.6</ecNumber>
    </submittedName>
</protein>
<keyword evidence="5" id="KW-1185">Reference proteome</keyword>
<dbReference type="SUPFAM" id="SSF56601">
    <property type="entry name" value="beta-lactamase/transpeptidase-like"/>
    <property type="match status" value="1"/>
</dbReference>